<name>A0A5A7N4C0_9PROT</name>
<dbReference type="SUPFAM" id="SSF50630">
    <property type="entry name" value="Acid proteases"/>
    <property type="match status" value="1"/>
</dbReference>
<evidence type="ECO:0000256" key="1">
    <source>
        <dbReference type="SAM" id="Phobius"/>
    </source>
</evidence>
<dbReference type="Gene3D" id="2.40.70.10">
    <property type="entry name" value="Acid Proteases"/>
    <property type="match status" value="1"/>
</dbReference>
<evidence type="ECO:0000313" key="2">
    <source>
        <dbReference type="EMBL" id="GER02978.1"/>
    </source>
</evidence>
<dbReference type="InterPro" id="IPR021109">
    <property type="entry name" value="Peptidase_aspartic_dom_sf"/>
</dbReference>
<keyword evidence="1" id="KW-0812">Transmembrane</keyword>
<dbReference type="InterPro" id="IPR034122">
    <property type="entry name" value="Retropepsin-like_bacterial"/>
</dbReference>
<dbReference type="NCBIfam" id="TIGR02281">
    <property type="entry name" value="clan_AA_DTGA"/>
    <property type="match status" value="1"/>
</dbReference>
<keyword evidence="2" id="KW-0378">Hydrolase</keyword>
<accession>A0A5A7N4C0</accession>
<keyword evidence="1" id="KW-0472">Membrane</keyword>
<gene>
    <name evidence="2" type="ORF">JCM17846_06600</name>
</gene>
<keyword evidence="3" id="KW-1185">Reference proteome</keyword>
<sequence>MLVLYLVLSWLFPGTRINHLGGILTLVTLMSIGSLIVISLRMHFREFFRNIAIWSGIVLVLAIAYAFRHEIGGVADRVVGNVATERGYRSGEAMVFERDPSGHFKVRAHVSGQPITFLVDTGASHVILSKRDAMALGINPPPEQFFERYYTANGVVMGAPIFLESIEIGGHLTIENVRASVTDGNLNTSLLGMSFLNRLEGFEITGERMTLRP</sequence>
<dbReference type="InterPro" id="IPR001969">
    <property type="entry name" value="Aspartic_peptidase_AS"/>
</dbReference>
<reference evidence="2 3" key="1">
    <citation type="submission" date="2019-09" db="EMBL/GenBank/DDBJ databases">
        <title>NBRP : Genome information of microbial organism related human and environment.</title>
        <authorList>
            <person name="Hattori M."/>
            <person name="Oshima K."/>
            <person name="Inaba H."/>
            <person name="Suda W."/>
            <person name="Sakamoto M."/>
            <person name="Iino T."/>
            <person name="Kitahara M."/>
            <person name="Oshida Y."/>
            <person name="Iida T."/>
            <person name="Kudo T."/>
            <person name="Itoh T."/>
            <person name="Ohkuma M."/>
        </authorList>
    </citation>
    <scope>NUCLEOTIDE SEQUENCE [LARGE SCALE GENOMIC DNA]</scope>
    <source>
        <strain evidence="2 3">Q-1</strain>
    </source>
</reference>
<keyword evidence="1" id="KW-1133">Transmembrane helix</keyword>
<dbReference type="PROSITE" id="PS00141">
    <property type="entry name" value="ASP_PROTEASE"/>
    <property type="match status" value="1"/>
</dbReference>
<keyword evidence="2" id="KW-0645">Protease</keyword>
<dbReference type="CDD" id="cd05483">
    <property type="entry name" value="retropepsin_like_bacteria"/>
    <property type="match status" value="1"/>
</dbReference>
<dbReference type="AlphaFoldDB" id="A0A5A7N4C0"/>
<dbReference type="GO" id="GO:0006508">
    <property type="term" value="P:proteolysis"/>
    <property type="evidence" value="ECO:0007669"/>
    <property type="project" value="UniProtKB-KW"/>
</dbReference>
<feature type="transmembrane region" description="Helical" evidence="1">
    <location>
        <begin position="47"/>
        <end position="67"/>
    </location>
</feature>
<dbReference type="Proteomes" id="UP000324996">
    <property type="component" value="Unassembled WGS sequence"/>
</dbReference>
<dbReference type="EMBL" id="BKCN01000002">
    <property type="protein sequence ID" value="GER02978.1"/>
    <property type="molecule type" value="Genomic_DNA"/>
</dbReference>
<dbReference type="Pfam" id="PF13975">
    <property type="entry name" value="gag-asp_proteas"/>
    <property type="match status" value="1"/>
</dbReference>
<organism evidence="2 3">
    <name type="scientific">Iodidimonas nitroreducens</name>
    <dbReference type="NCBI Taxonomy" id="1236968"/>
    <lineage>
        <taxon>Bacteria</taxon>
        <taxon>Pseudomonadati</taxon>
        <taxon>Pseudomonadota</taxon>
        <taxon>Alphaproteobacteria</taxon>
        <taxon>Iodidimonadales</taxon>
        <taxon>Iodidimonadaceae</taxon>
        <taxon>Iodidimonas</taxon>
    </lineage>
</organism>
<evidence type="ECO:0000313" key="3">
    <source>
        <dbReference type="Proteomes" id="UP000324996"/>
    </source>
</evidence>
<protein>
    <submittedName>
        <fullName evidence="2">Aspartic protease</fullName>
    </submittedName>
</protein>
<comment type="caution">
    <text evidence="2">The sequence shown here is derived from an EMBL/GenBank/DDBJ whole genome shotgun (WGS) entry which is preliminary data.</text>
</comment>
<proteinExistence type="predicted"/>
<dbReference type="InterPro" id="IPR011969">
    <property type="entry name" value="Clan_AA_Asp_peptidase_C"/>
</dbReference>
<feature type="transmembrane region" description="Helical" evidence="1">
    <location>
        <begin position="20"/>
        <end position="40"/>
    </location>
</feature>
<dbReference type="GO" id="GO:0004190">
    <property type="term" value="F:aspartic-type endopeptidase activity"/>
    <property type="evidence" value="ECO:0007669"/>
    <property type="project" value="InterPro"/>
</dbReference>